<comment type="caution">
    <text evidence="1">The sequence shown here is derived from an EMBL/GenBank/DDBJ whole genome shotgun (WGS) entry which is preliminary data.</text>
</comment>
<evidence type="ECO:0000313" key="2">
    <source>
        <dbReference type="Proteomes" id="UP000558015"/>
    </source>
</evidence>
<evidence type="ECO:0000313" key="1">
    <source>
        <dbReference type="EMBL" id="MBA2858639.1"/>
    </source>
</evidence>
<sequence length="99" mass="11854">MNIPEFLKILESTSKEEIKKTKHVEIQMKDRNIEYSHVLELLEKDSAGILKQNDNTFKLYHEDTDTKDMIIIISYKLEKLYLVSIFPQDNKRRVRDVQK</sequence>
<dbReference type="EMBL" id="JACDUN010000001">
    <property type="protein sequence ID" value="MBA2858639.1"/>
    <property type="molecule type" value="Genomic_DNA"/>
</dbReference>
<protein>
    <submittedName>
        <fullName evidence="1">Uncharacterized protein</fullName>
    </submittedName>
</protein>
<gene>
    <name evidence="1" type="ORF">HNP93_001340</name>
</gene>
<organism evidence="1 2">
    <name type="scientific">Methanococcus maripaludis</name>
    <name type="common">Methanococcus deltae</name>
    <dbReference type="NCBI Taxonomy" id="39152"/>
    <lineage>
        <taxon>Archaea</taxon>
        <taxon>Methanobacteriati</taxon>
        <taxon>Methanobacteriota</taxon>
        <taxon>Methanomada group</taxon>
        <taxon>Methanococci</taxon>
        <taxon>Methanococcales</taxon>
        <taxon>Methanococcaceae</taxon>
        <taxon>Methanococcus</taxon>
    </lineage>
</organism>
<dbReference type="Proteomes" id="UP000558015">
    <property type="component" value="Unassembled WGS sequence"/>
</dbReference>
<name>A0A7J9PB10_METMI</name>
<reference evidence="1 2" key="1">
    <citation type="submission" date="2020-07" db="EMBL/GenBank/DDBJ databases">
        <title>Genomic Encyclopedia of Type Strains, Phase IV (KMG-V): Genome sequencing to study the core and pangenomes of soil and plant-associated prokaryotes.</title>
        <authorList>
            <person name="Whitman W."/>
        </authorList>
    </citation>
    <scope>NUCLEOTIDE SEQUENCE [LARGE SCALE GENOMIC DNA]</scope>
    <source>
        <strain evidence="1 2">C12</strain>
    </source>
</reference>
<proteinExistence type="predicted"/>
<accession>A0A7J9PB10</accession>
<dbReference type="RefSeq" id="WP_181493513.1">
    <property type="nucleotide sequence ID" value="NZ_JACDUN010000001.1"/>
</dbReference>
<dbReference type="AlphaFoldDB" id="A0A7J9PB10"/>